<dbReference type="Proteomes" id="UP001165306">
    <property type="component" value="Unassembled WGS sequence"/>
</dbReference>
<sequence length="361" mass="38416">MSSPDIGYWLGFHLVPGVSAGRLETLIARFGSLEAAWHASPAALRQAGLPERVVETLVEKRRQLDLGRELERARRSGATLIPLADDAYPRLLKEIASPPLVLFVRGELRAEDEQAVALVGTRRPTAYGKDVARQLSGELASRGVVIVSGLARGIDRVAHEAALDAGGRTIAVLGSGIDVIYPPEHGRLAERIAGQGALVTEFPPGEQPVARNFPVRNRLISGLSLGVVVVEAPRKSGALITANFAADQGRTVYAVPGPIFSPMSAGTLQLLREGATPIGSAEDILRDLRLEARQLTLEARAALPASPEEREILAHLRPGPCHIDDLAAQLGLGISQVSALLMQMQLKGLVRHLGAQHYAGA</sequence>
<evidence type="ECO:0000313" key="5">
    <source>
        <dbReference type="Proteomes" id="UP001165306"/>
    </source>
</evidence>
<dbReference type="SUPFAM" id="SSF46785">
    <property type="entry name" value="Winged helix' DNA-binding domain"/>
    <property type="match status" value="1"/>
</dbReference>
<evidence type="ECO:0000259" key="3">
    <source>
        <dbReference type="Pfam" id="PF17782"/>
    </source>
</evidence>
<proteinExistence type="inferred from homology"/>
<dbReference type="GO" id="GO:0009294">
    <property type="term" value="P:DNA-mediated transformation"/>
    <property type="evidence" value="ECO:0007669"/>
    <property type="project" value="InterPro"/>
</dbReference>
<comment type="similarity">
    <text evidence="1">Belongs to the DprA/Smf family.</text>
</comment>
<accession>A0AA41WCU2</accession>
<feature type="domain" description="Smf/DprA SLOG" evidence="2">
    <location>
        <begin position="81"/>
        <end position="288"/>
    </location>
</feature>
<dbReference type="Gene3D" id="3.40.50.450">
    <property type="match status" value="1"/>
</dbReference>
<reference evidence="4" key="1">
    <citation type="submission" date="2022-06" db="EMBL/GenBank/DDBJ databases">
        <title>CFH 74404 Thermomicrobiaceae sp.</title>
        <authorList>
            <person name="Ming H."/>
            <person name="Li W.-J."/>
            <person name="Zhao Z."/>
        </authorList>
    </citation>
    <scope>NUCLEOTIDE SEQUENCE</scope>
    <source>
        <strain evidence="4">CFH 74404</strain>
    </source>
</reference>
<dbReference type="InterPro" id="IPR041614">
    <property type="entry name" value="DprA_WH"/>
</dbReference>
<name>A0AA41WCU2_9BACT</name>
<organism evidence="4 5">
    <name type="scientific">Thermalbibacter longus</name>
    <dbReference type="NCBI Taxonomy" id="2951981"/>
    <lineage>
        <taxon>Bacteria</taxon>
        <taxon>Pseudomonadati</taxon>
        <taxon>Thermomicrobiota</taxon>
        <taxon>Thermomicrobia</taxon>
        <taxon>Thermomicrobiales</taxon>
        <taxon>Thermomicrobiaceae</taxon>
        <taxon>Thermalbibacter</taxon>
    </lineage>
</organism>
<dbReference type="InterPro" id="IPR036388">
    <property type="entry name" value="WH-like_DNA-bd_sf"/>
</dbReference>
<evidence type="ECO:0000259" key="2">
    <source>
        <dbReference type="Pfam" id="PF02481"/>
    </source>
</evidence>
<dbReference type="InterPro" id="IPR010994">
    <property type="entry name" value="RuvA_2-like"/>
</dbReference>
<dbReference type="InterPro" id="IPR003488">
    <property type="entry name" value="DprA"/>
</dbReference>
<evidence type="ECO:0000256" key="1">
    <source>
        <dbReference type="ARBA" id="ARBA00006525"/>
    </source>
</evidence>
<dbReference type="InterPro" id="IPR057666">
    <property type="entry name" value="DrpA_SLOG"/>
</dbReference>
<evidence type="ECO:0000313" key="4">
    <source>
        <dbReference type="EMBL" id="MCM8748688.1"/>
    </source>
</evidence>
<gene>
    <name evidence="4" type="primary">dprA</name>
    <name evidence="4" type="ORF">NET02_05980</name>
</gene>
<dbReference type="Pfam" id="PF17782">
    <property type="entry name" value="WHD_DprA"/>
    <property type="match status" value="1"/>
</dbReference>
<dbReference type="InterPro" id="IPR036390">
    <property type="entry name" value="WH_DNA-bd_sf"/>
</dbReference>
<dbReference type="Gene3D" id="1.10.10.10">
    <property type="entry name" value="Winged helix-like DNA-binding domain superfamily/Winged helix DNA-binding domain"/>
    <property type="match status" value="1"/>
</dbReference>
<dbReference type="Pfam" id="PF02481">
    <property type="entry name" value="DNA_processg_A"/>
    <property type="match status" value="1"/>
</dbReference>
<dbReference type="AlphaFoldDB" id="A0AA41WCU2"/>
<dbReference type="NCBIfam" id="TIGR00732">
    <property type="entry name" value="dprA"/>
    <property type="match status" value="1"/>
</dbReference>
<dbReference type="PANTHER" id="PTHR43022:SF1">
    <property type="entry name" value="PROTEIN SMF"/>
    <property type="match status" value="1"/>
</dbReference>
<dbReference type="RefSeq" id="WP_284056469.1">
    <property type="nucleotide sequence ID" value="NZ_JAMSLR010000003.1"/>
</dbReference>
<protein>
    <submittedName>
        <fullName evidence="4">DNA-processing protein DprA</fullName>
    </submittedName>
</protein>
<dbReference type="SUPFAM" id="SSF102405">
    <property type="entry name" value="MCP/YpsA-like"/>
    <property type="match status" value="1"/>
</dbReference>
<keyword evidence="5" id="KW-1185">Reference proteome</keyword>
<feature type="domain" description="DprA winged helix" evidence="3">
    <location>
        <begin position="299"/>
        <end position="354"/>
    </location>
</feature>
<dbReference type="SUPFAM" id="SSF47781">
    <property type="entry name" value="RuvA domain 2-like"/>
    <property type="match status" value="1"/>
</dbReference>
<dbReference type="PANTHER" id="PTHR43022">
    <property type="entry name" value="PROTEIN SMF"/>
    <property type="match status" value="1"/>
</dbReference>
<dbReference type="EMBL" id="JAMSLR010000003">
    <property type="protein sequence ID" value="MCM8748688.1"/>
    <property type="molecule type" value="Genomic_DNA"/>
</dbReference>
<comment type="caution">
    <text evidence="4">The sequence shown here is derived from an EMBL/GenBank/DDBJ whole genome shotgun (WGS) entry which is preliminary data.</text>
</comment>